<reference evidence="1 2" key="2">
    <citation type="journal article" date="2022" name="Mol. Ecol. Resour.">
        <title>The genomes of chicory, endive, great burdock and yacon provide insights into Asteraceae paleo-polyploidization history and plant inulin production.</title>
        <authorList>
            <person name="Fan W."/>
            <person name="Wang S."/>
            <person name="Wang H."/>
            <person name="Wang A."/>
            <person name="Jiang F."/>
            <person name="Liu H."/>
            <person name="Zhao H."/>
            <person name="Xu D."/>
            <person name="Zhang Y."/>
        </authorList>
    </citation>
    <scope>NUCLEOTIDE SEQUENCE [LARGE SCALE GENOMIC DNA]</scope>
    <source>
        <strain evidence="2">cv. Yunnan</strain>
        <tissue evidence="1">Leaves</tissue>
    </source>
</reference>
<dbReference type="Proteomes" id="UP001056120">
    <property type="component" value="Linkage Group LG03"/>
</dbReference>
<keyword evidence="2" id="KW-1185">Reference proteome</keyword>
<dbReference type="EMBL" id="CM042020">
    <property type="protein sequence ID" value="KAI3820865.1"/>
    <property type="molecule type" value="Genomic_DNA"/>
</dbReference>
<reference evidence="2" key="1">
    <citation type="journal article" date="2022" name="Mol. Ecol. Resour.">
        <title>The genomes of chicory, endive, great burdock and yacon provide insights into Asteraceae palaeo-polyploidization history and plant inulin production.</title>
        <authorList>
            <person name="Fan W."/>
            <person name="Wang S."/>
            <person name="Wang H."/>
            <person name="Wang A."/>
            <person name="Jiang F."/>
            <person name="Liu H."/>
            <person name="Zhao H."/>
            <person name="Xu D."/>
            <person name="Zhang Y."/>
        </authorList>
    </citation>
    <scope>NUCLEOTIDE SEQUENCE [LARGE SCALE GENOMIC DNA]</scope>
    <source>
        <strain evidence="2">cv. Yunnan</strain>
    </source>
</reference>
<proteinExistence type="predicted"/>
<sequence length="375" mass="43398">MQIKTRSSTEDELEKEKDLEVILQDLANCKFQLEAMDAAHKQALLNQHHHEKTVDGLKTMLKTSEFEKEVYINECKEAKIRVTELESKIQEMADELTMLKSTEAELRILEKQLMEATNDKLEAMKQMEEMETQVKYVELLESELTQLRQELKLRDESESTQLETIKSELDEIHGRENEAQVEIALLKAEIHKERSKTAAAEAAELKAKGEKSAAYFALQQMAIETQEVKKENQRLQSEHEEIQFQDANSDNEITISLEEYEMLVKKAEEAKVEPQTESKSREEIENLKKDLESAMARVSEFRTRAEHATTRAEVAEQAKAALEEQIKEWKEQKQRRRAALAALRAESMSRSSQSLEYDDNPKTYMPLGNFLKMKL</sequence>
<protein>
    <submittedName>
        <fullName evidence="1">Uncharacterized protein</fullName>
    </submittedName>
</protein>
<evidence type="ECO:0000313" key="1">
    <source>
        <dbReference type="EMBL" id="KAI3820865.1"/>
    </source>
</evidence>
<comment type="caution">
    <text evidence="1">The sequence shown here is derived from an EMBL/GenBank/DDBJ whole genome shotgun (WGS) entry which is preliminary data.</text>
</comment>
<evidence type="ECO:0000313" key="2">
    <source>
        <dbReference type="Proteomes" id="UP001056120"/>
    </source>
</evidence>
<organism evidence="1 2">
    <name type="scientific">Smallanthus sonchifolius</name>
    <dbReference type="NCBI Taxonomy" id="185202"/>
    <lineage>
        <taxon>Eukaryota</taxon>
        <taxon>Viridiplantae</taxon>
        <taxon>Streptophyta</taxon>
        <taxon>Embryophyta</taxon>
        <taxon>Tracheophyta</taxon>
        <taxon>Spermatophyta</taxon>
        <taxon>Magnoliopsida</taxon>
        <taxon>eudicotyledons</taxon>
        <taxon>Gunneridae</taxon>
        <taxon>Pentapetalae</taxon>
        <taxon>asterids</taxon>
        <taxon>campanulids</taxon>
        <taxon>Asterales</taxon>
        <taxon>Asteraceae</taxon>
        <taxon>Asteroideae</taxon>
        <taxon>Heliantheae alliance</taxon>
        <taxon>Millerieae</taxon>
        <taxon>Smallanthus</taxon>
    </lineage>
</organism>
<accession>A0ACB9JMU3</accession>
<name>A0ACB9JMU3_9ASTR</name>
<gene>
    <name evidence="1" type="ORF">L1987_08415</name>
</gene>